<feature type="region of interest" description="Disordered" evidence="7">
    <location>
        <begin position="244"/>
        <end position="279"/>
    </location>
</feature>
<dbReference type="RefSeq" id="WP_125963143.1">
    <property type="nucleotide sequence ID" value="NZ_QXGM01000001.1"/>
</dbReference>
<dbReference type="GO" id="GO:0005886">
    <property type="term" value="C:plasma membrane"/>
    <property type="evidence" value="ECO:0007669"/>
    <property type="project" value="UniProtKB-SubCell"/>
</dbReference>
<feature type="transmembrane region" description="Helical" evidence="8">
    <location>
        <begin position="66"/>
        <end position="87"/>
    </location>
</feature>
<evidence type="ECO:0000256" key="1">
    <source>
        <dbReference type="ARBA" id="ARBA00004651"/>
    </source>
</evidence>
<dbReference type="PANTHER" id="PTHR30506">
    <property type="entry name" value="INNER MEMBRANE PROTEIN"/>
    <property type="match status" value="1"/>
</dbReference>
<evidence type="ECO:0000256" key="4">
    <source>
        <dbReference type="ARBA" id="ARBA00022692"/>
    </source>
</evidence>
<evidence type="ECO:0000256" key="3">
    <source>
        <dbReference type="ARBA" id="ARBA00022475"/>
    </source>
</evidence>
<comment type="similarity">
    <text evidence="2">Belongs to the UPF0126 family.</text>
</comment>
<feature type="domain" description="Glycine transporter" evidence="9">
    <location>
        <begin position="99"/>
        <end position="173"/>
    </location>
</feature>
<keyword evidence="3" id="KW-1003">Cell membrane</keyword>
<evidence type="ECO:0000256" key="8">
    <source>
        <dbReference type="SAM" id="Phobius"/>
    </source>
</evidence>
<dbReference type="InterPro" id="IPR005115">
    <property type="entry name" value="Gly_transporter"/>
</dbReference>
<comment type="caution">
    <text evidence="10">The sequence shown here is derived from an EMBL/GenBank/DDBJ whole genome shotgun (WGS) entry which is preliminary data.</text>
</comment>
<sequence length="279" mass="30233">MGIALQTSPFFQVLEYLAIFFCGLSGGLAAIRKNYDVLTIMITAWLTGLGGGIIRDLMLGAIPPAGVSDIGSIFTSFAAGILVALLHPEVDKLKWTMLIIDALSIGLFAVNGASKALMYNMSGITAVFLGTFTAIGGGTIRDMLLNDVPQIIRDRHWYIVPAIIGTIFTVFVWRLEQYKAISFQTEFVLDAGIVVLVVLLRLASVQFDIEVPGALQRNKTILSGRIARRKAKALVNETADQDDVTNIATPEQERTADIGDSEKVLSDENNATPAHRGQH</sequence>
<dbReference type="PANTHER" id="PTHR30506:SF3">
    <property type="entry name" value="UPF0126 INNER MEMBRANE PROTEIN YADS-RELATED"/>
    <property type="match status" value="1"/>
</dbReference>
<evidence type="ECO:0000259" key="9">
    <source>
        <dbReference type="Pfam" id="PF03458"/>
    </source>
</evidence>
<evidence type="ECO:0000256" key="6">
    <source>
        <dbReference type="ARBA" id="ARBA00023136"/>
    </source>
</evidence>
<keyword evidence="6 8" id="KW-0472">Membrane</keyword>
<protein>
    <recommendedName>
        <fullName evidence="9">Glycine transporter domain-containing protein</fullName>
    </recommendedName>
</protein>
<organism evidence="10 11">
    <name type="scientific">Bifidobacterium dolichotidis</name>
    <dbReference type="NCBI Taxonomy" id="2306976"/>
    <lineage>
        <taxon>Bacteria</taxon>
        <taxon>Bacillati</taxon>
        <taxon>Actinomycetota</taxon>
        <taxon>Actinomycetes</taxon>
        <taxon>Bifidobacteriales</taxon>
        <taxon>Bifidobacteriaceae</taxon>
        <taxon>Bifidobacterium</taxon>
    </lineage>
</organism>
<evidence type="ECO:0000256" key="2">
    <source>
        <dbReference type="ARBA" id="ARBA00008193"/>
    </source>
</evidence>
<feature type="transmembrane region" description="Helical" evidence="8">
    <location>
        <begin position="93"/>
        <end position="110"/>
    </location>
</feature>
<evidence type="ECO:0000256" key="7">
    <source>
        <dbReference type="SAM" id="MobiDB-lite"/>
    </source>
</evidence>
<evidence type="ECO:0000313" key="11">
    <source>
        <dbReference type="Proteomes" id="UP000287609"/>
    </source>
</evidence>
<dbReference type="EMBL" id="QXGM01000001">
    <property type="protein sequence ID" value="RSX55981.1"/>
    <property type="molecule type" value="Genomic_DNA"/>
</dbReference>
<comment type="subcellular location">
    <subcellularLocation>
        <location evidence="1">Cell membrane</location>
        <topology evidence="1">Multi-pass membrane protein</topology>
    </subcellularLocation>
</comment>
<keyword evidence="11" id="KW-1185">Reference proteome</keyword>
<feature type="domain" description="Glycine transporter" evidence="9">
    <location>
        <begin position="13"/>
        <end position="87"/>
    </location>
</feature>
<gene>
    <name evidence="10" type="ORF">D2E26_0544</name>
</gene>
<reference evidence="10 11" key="1">
    <citation type="submission" date="2018-09" db="EMBL/GenBank/DDBJ databases">
        <title>Characterization of the phylogenetic diversity of five novel species belonging to the genus Bifidobacterium.</title>
        <authorList>
            <person name="Lugli G.A."/>
            <person name="Duranti S."/>
            <person name="Milani C."/>
        </authorList>
    </citation>
    <scope>NUCLEOTIDE SEQUENCE [LARGE SCALE GENOMIC DNA]</scope>
    <source>
        <strain evidence="10 11">2036B</strain>
    </source>
</reference>
<feature type="compositionally biased region" description="Basic and acidic residues" evidence="7">
    <location>
        <begin position="251"/>
        <end position="266"/>
    </location>
</feature>
<evidence type="ECO:0000313" key="10">
    <source>
        <dbReference type="EMBL" id="RSX55981.1"/>
    </source>
</evidence>
<feature type="transmembrane region" description="Helical" evidence="8">
    <location>
        <begin position="37"/>
        <end position="54"/>
    </location>
</feature>
<name>A0A430FT04_9BIFI</name>
<dbReference type="OrthoDB" id="9791874at2"/>
<dbReference type="Proteomes" id="UP000287609">
    <property type="component" value="Unassembled WGS sequence"/>
</dbReference>
<keyword evidence="4 8" id="KW-0812">Transmembrane</keyword>
<accession>A0A430FT04</accession>
<proteinExistence type="inferred from homology"/>
<dbReference type="Pfam" id="PF03458">
    <property type="entry name" value="Gly_transporter"/>
    <property type="match status" value="2"/>
</dbReference>
<feature type="transmembrane region" description="Helical" evidence="8">
    <location>
        <begin position="117"/>
        <end position="136"/>
    </location>
</feature>
<feature type="transmembrane region" description="Helical" evidence="8">
    <location>
        <begin position="12"/>
        <end position="31"/>
    </location>
</feature>
<keyword evidence="5 8" id="KW-1133">Transmembrane helix</keyword>
<evidence type="ECO:0000256" key="5">
    <source>
        <dbReference type="ARBA" id="ARBA00022989"/>
    </source>
</evidence>
<dbReference type="AlphaFoldDB" id="A0A430FT04"/>
<feature type="transmembrane region" description="Helical" evidence="8">
    <location>
        <begin position="156"/>
        <end position="175"/>
    </location>
</feature>